<dbReference type="OrthoDB" id="16820at2759"/>
<evidence type="ECO:0000259" key="1">
    <source>
        <dbReference type="PROSITE" id="PS51819"/>
    </source>
</evidence>
<dbReference type="AlphaFoldDB" id="I3S2T1"/>
<dbReference type="OMA" id="VIWLKLP"/>
<proteinExistence type="evidence at transcript level"/>
<name>I3S2T1_LOTJA</name>
<dbReference type="PROSITE" id="PS51819">
    <property type="entry name" value="VOC"/>
    <property type="match status" value="1"/>
</dbReference>
<feature type="domain" description="VOC" evidence="1">
    <location>
        <begin position="7"/>
        <end position="139"/>
    </location>
</feature>
<organism evidence="2">
    <name type="scientific">Lotus japonicus</name>
    <name type="common">Lotus corniculatus var. japonicus</name>
    <dbReference type="NCBI Taxonomy" id="34305"/>
    <lineage>
        <taxon>Eukaryota</taxon>
        <taxon>Viridiplantae</taxon>
        <taxon>Streptophyta</taxon>
        <taxon>Embryophyta</taxon>
        <taxon>Tracheophyta</taxon>
        <taxon>Spermatophyta</taxon>
        <taxon>Magnoliopsida</taxon>
        <taxon>eudicotyledons</taxon>
        <taxon>Gunneridae</taxon>
        <taxon>Pentapetalae</taxon>
        <taxon>rosids</taxon>
        <taxon>fabids</taxon>
        <taxon>Fabales</taxon>
        <taxon>Fabaceae</taxon>
        <taxon>Papilionoideae</taxon>
        <taxon>50 kb inversion clade</taxon>
        <taxon>NPAAA clade</taxon>
        <taxon>Hologalegina</taxon>
        <taxon>robinioid clade</taxon>
        <taxon>Loteae</taxon>
        <taxon>Lotus</taxon>
    </lineage>
</organism>
<reference evidence="2" key="1">
    <citation type="submission" date="2012-05" db="EMBL/GenBank/DDBJ databases">
        <authorList>
            <person name="Krishnakumar V."/>
            <person name="Cheung F."/>
            <person name="Xiao Y."/>
            <person name="Chan A."/>
            <person name="Moskal W.A."/>
            <person name="Town C.D."/>
        </authorList>
    </citation>
    <scope>NUCLEOTIDE SEQUENCE</scope>
</reference>
<dbReference type="CDD" id="cd07245">
    <property type="entry name" value="VOC_like"/>
    <property type="match status" value="1"/>
</dbReference>
<sequence>MAAEGVSLNHISRESTDIKRLAQFYKEVFGFEEVESPVFGEFKVVWLRLPSSLLYLHVIERNPNNNLPEGPWSATAPVVDPSHLPRGHHLCFSVSNLQSLLQTLKDKGVETFEKSLPNGKIKQVFFFDPDGNGLEVASKED</sequence>
<dbReference type="EMBL" id="BT134778">
    <property type="protein sequence ID" value="AFK34573.1"/>
    <property type="molecule type" value="mRNA"/>
</dbReference>
<dbReference type="SUPFAM" id="SSF54593">
    <property type="entry name" value="Glyoxalase/Bleomycin resistance protein/Dihydroxybiphenyl dioxygenase"/>
    <property type="match status" value="1"/>
</dbReference>
<dbReference type="InterPro" id="IPR004360">
    <property type="entry name" value="Glyas_Fos-R_dOase_dom"/>
</dbReference>
<evidence type="ECO:0000313" key="2">
    <source>
        <dbReference type="EMBL" id="AFK34573.1"/>
    </source>
</evidence>
<dbReference type="InterPro" id="IPR037523">
    <property type="entry name" value="VOC_core"/>
</dbReference>
<dbReference type="Pfam" id="PF00903">
    <property type="entry name" value="Glyoxalase"/>
    <property type="match status" value="1"/>
</dbReference>
<dbReference type="KEGG" id="lja:130741393"/>
<dbReference type="InterPro" id="IPR029068">
    <property type="entry name" value="Glyas_Bleomycin-R_OHBP_Dase"/>
</dbReference>
<dbReference type="PANTHER" id="PTHR47802">
    <property type="entry name" value="GLYOXALASE FAMILY PROTEIN, EXPRESSED"/>
    <property type="match status" value="1"/>
</dbReference>
<dbReference type="PANTHER" id="PTHR47802:SF1">
    <property type="entry name" value="GLYOXALASE FAMILY PROTEIN, EXPRESSED"/>
    <property type="match status" value="1"/>
</dbReference>
<dbReference type="RefSeq" id="XP_057450262.1">
    <property type="nucleotide sequence ID" value="XM_057594279.1"/>
</dbReference>
<dbReference type="Gene3D" id="3.10.180.10">
    <property type="entry name" value="2,3-Dihydroxybiphenyl 1,2-Dioxygenase, domain 1"/>
    <property type="match status" value="1"/>
</dbReference>
<protein>
    <recommendedName>
        <fullName evidence="1">VOC domain-containing protein</fullName>
    </recommendedName>
</protein>
<dbReference type="GeneID" id="130741393"/>
<accession>I3S2T1</accession>